<evidence type="ECO:0000313" key="4">
    <source>
        <dbReference type="Proteomes" id="UP001159364"/>
    </source>
</evidence>
<dbReference type="GO" id="GO:0046872">
    <property type="term" value="F:metal ion binding"/>
    <property type="evidence" value="ECO:0007669"/>
    <property type="project" value="UniProtKB-KW"/>
</dbReference>
<dbReference type="PANTHER" id="PTHR12151:SF5">
    <property type="entry name" value="AT19154P"/>
    <property type="match status" value="1"/>
</dbReference>
<dbReference type="AlphaFoldDB" id="A0AAV8SR75"/>
<dbReference type="Gene3D" id="3.40.30.10">
    <property type="entry name" value="Glutaredoxin"/>
    <property type="match status" value="1"/>
</dbReference>
<sequence>MVMYFGFTHYPDICPDELQKLVALVDKIKEKAGIEIVSVFISVDPGRDTVEQVREYVKEFHPKLVGLTGNLEENLGNQAKWENWLHNYADVLCANSCNGCLIKNISDKSLLVFIIILVAIML</sequence>
<dbReference type="SUPFAM" id="SSF52833">
    <property type="entry name" value="Thioredoxin-like"/>
    <property type="match status" value="1"/>
</dbReference>
<proteinExistence type="inferred from homology"/>
<dbReference type="GO" id="GO:0033617">
    <property type="term" value="P:mitochondrial respiratory chain complex IV assembly"/>
    <property type="evidence" value="ECO:0007669"/>
    <property type="project" value="TreeGrafter"/>
</dbReference>
<evidence type="ECO:0000256" key="2">
    <source>
        <dbReference type="PIRSR" id="PIRSR603782-1"/>
    </source>
</evidence>
<keyword evidence="4" id="KW-1185">Reference proteome</keyword>
<dbReference type="Proteomes" id="UP001159364">
    <property type="component" value="Linkage Group LG09"/>
</dbReference>
<name>A0AAV8SR75_9ROSI</name>
<feature type="binding site" evidence="2">
    <location>
        <position position="14"/>
    </location>
    <ligand>
        <name>Cu cation</name>
        <dbReference type="ChEBI" id="CHEBI:23378"/>
    </ligand>
</feature>
<dbReference type="InterPro" id="IPR003782">
    <property type="entry name" value="SCO1/SenC"/>
</dbReference>
<dbReference type="EMBL" id="JAIWQS010000009">
    <property type="protein sequence ID" value="KAJ8754440.1"/>
    <property type="molecule type" value="Genomic_DNA"/>
</dbReference>
<protein>
    <submittedName>
        <fullName evidence="3">Uncharacterized protein</fullName>
    </submittedName>
</protein>
<dbReference type="GO" id="GO:0005739">
    <property type="term" value="C:mitochondrion"/>
    <property type="evidence" value="ECO:0007669"/>
    <property type="project" value="GOC"/>
</dbReference>
<dbReference type="CDD" id="cd02968">
    <property type="entry name" value="SCO"/>
    <property type="match status" value="1"/>
</dbReference>
<evidence type="ECO:0000256" key="1">
    <source>
        <dbReference type="ARBA" id="ARBA00010996"/>
    </source>
</evidence>
<accession>A0AAV8SR75</accession>
<keyword evidence="2" id="KW-0186">Copper</keyword>
<comment type="similarity">
    <text evidence="1">Belongs to the SCO1/2 family.</text>
</comment>
<comment type="caution">
    <text evidence="3">The sequence shown here is derived from an EMBL/GenBank/DDBJ whole genome shotgun (WGS) entry which is preliminary data.</text>
</comment>
<dbReference type="Pfam" id="PF02630">
    <property type="entry name" value="SCO1-SenC"/>
    <property type="match status" value="1"/>
</dbReference>
<organism evidence="3 4">
    <name type="scientific">Erythroxylum novogranatense</name>
    <dbReference type="NCBI Taxonomy" id="1862640"/>
    <lineage>
        <taxon>Eukaryota</taxon>
        <taxon>Viridiplantae</taxon>
        <taxon>Streptophyta</taxon>
        <taxon>Embryophyta</taxon>
        <taxon>Tracheophyta</taxon>
        <taxon>Spermatophyta</taxon>
        <taxon>Magnoliopsida</taxon>
        <taxon>eudicotyledons</taxon>
        <taxon>Gunneridae</taxon>
        <taxon>Pentapetalae</taxon>
        <taxon>rosids</taxon>
        <taxon>fabids</taxon>
        <taxon>Malpighiales</taxon>
        <taxon>Erythroxylaceae</taxon>
        <taxon>Erythroxylum</taxon>
    </lineage>
</organism>
<dbReference type="InterPro" id="IPR036249">
    <property type="entry name" value="Thioredoxin-like_sf"/>
</dbReference>
<evidence type="ECO:0000313" key="3">
    <source>
        <dbReference type="EMBL" id="KAJ8754440.1"/>
    </source>
</evidence>
<reference evidence="3 4" key="1">
    <citation type="submission" date="2021-09" db="EMBL/GenBank/DDBJ databases">
        <title>Genomic insights and catalytic innovation underlie evolution of tropane alkaloids biosynthesis.</title>
        <authorList>
            <person name="Wang Y.-J."/>
            <person name="Tian T."/>
            <person name="Huang J.-P."/>
            <person name="Huang S.-X."/>
        </authorList>
    </citation>
    <scope>NUCLEOTIDE SEQUENCE [LARGE SCALE GENOMIC DNA]</scope>
    <source>
        <strain evidence="3">KIB-2018</strain>
        <tissue evidence="3">Leaf</tissue>
    </source>
</reference>
<gene>
    <name evidence="3" type="ORF">K2173_002891</name>
</gene>
<keyword evidence="2" id="KW-0479">Metal-binding</keyword>
<dbReference type="PANTHER" id="PTHR12151">
    <property type="entry name" value="ELECTRON TRANSPORT PROTIN SCO1/SENC FAMILY MEMBER"/>
    <property type="match status" value="1"/>
</dbReference>